<feature type="compositionally biased region" description="Basic and acidic residues" evidence="1">
    <location>
        <begin position="68"/>
        <end position="80"/>
    </location>
</feature>
<feature type="region of interest" description="Disordered" evidence="1">
    <location>
        <begin position="38"/>
        <end position="86"/>
    </location>
</feature>
<evidence type="ECO:0000313" key="3">
    <source>
        <dbReference type="Proteomes" id="UP000254258"/>
    </source>
</evidence>
<dbReference type="EMBL" id="QRBE01000016">
    <property type="protein sequence ID" value="RDS79114.1"/>
    <property type="molecule type" value="Genomic_DNA"/>
</dbReference>
<organism evidence="2 3">
    <name type="scientific">Dyella monticola</name>
    <dbReference type="NCBI Taxonomy" id="1927958"/>
    <lineage>
        <taxon>Bacteria</taxon>
        <taxon>Pseudomonadati</taxon>
        <taxon>Pseudomonadota</taxon>
        <taxon>Gammaproteobacteria</taxon>
        <taxon>Lysobacterales</taxon>
        <taxon>Rhodanobacteraceae</taxon>
        <taxon>Dyella</taxon>
    </lineage>
</organism>
<feature type="non-terminal residue" evidence="2">
    <location>
        <position position="86"/>
    </location>
</feature>
<gene>
    <name evidence="2" type="ORF">DWU98_19065</name>
</gene>
<accession>A0A370WSL5</accession>
<proteinExistence type="predicted"/>
<dbReference type="AlphaFoldDB" id="A0A370WSL5"/>
<protein>
    <submittedName>
        <fullName evidence="2">Uncharacterized protein</fullName>
    </submittedName>
</protein>
<evidence type="ECO:0000313" key="2">
    <source>
        <dbReference type="EMBL" id="RDS79114.1"/>
    </source>
</evidence>
<comment type="caution">
    <text evidence="2">The sequence shown here is derived from an EMBL/GenBank/DDBJ whole genome shotgun (WGS) entry which is preliminary data.</text>
</comment>
<feature type="compositionally biased region" description="Basic residues" evidence="1">
    <location>
        <begin position="38"/>
        <end position="51"/>
    </location>
</feature>
<keyword evidence="3" id="KW-1185">Reference proteome</keyword>
<name>A0A370WSL5_9GAMM</name>
<evidence type="ECO:0000256" key="1">
    <source>
        <dbReference type="SAM" id="MobiDB-lite"/>
    </source>
</evidence>
<reference evidence="2 3" key="1">
    <citation type="submission" date="2018-07" db="EMBL/GenBank/DDBJ databases">
        <title>Dyella monticola sp. nov. and Dyella psychrodurans sp. nov. isolated from monsoon evergreen broad-leaved forest soil of Dinghu Mountain, China.</title>
        <authorList>
            <person name="Gao Z."/>
            <person name="Qiu L."/>
        </authorList>
    </citation>
    <scope>NUCLEOTIDE SEQUENCE [LARGE SCALE GENOMIC DNA]</scope>
    <source>
        <strain evidence="2 3">4G-K06</strain>
    </source>
</reference>
<sequence length="86" mass="9857">MIYQRLAPVAWVTLFANKAPFMFVVSKQDHTACAHTMRTHHSPWKGMKRMSARASEAANGERANQGFHHHEAPNSGEDRARHRKTY</sequence>
<dbReference type="Proteomes" id="UP000254258">
    <property type="component" value="Unassembled WGS sequence"/>
</dbReference>